<dbReference type="Gene3D" id="1.10.630.10">
    <property type="entry name" value="Cytochrome P450"/>
    <property type="match status" value="1"/>
</dbReference>
<keyword evidence="4" id="KW-0503">Monooxygenase</keyword>
<keyword evidence="1 3" id="KW-0479">Metal-binding</keyword>
<comment type="similarity">
    <text evidence="4">Belongs to the cytochrome P450 family.</text>
</comment>
<reference evidence="5 6" key="1">
    <citation type="journal article" date="2011" name="Science">
        <title>The Selaginella genome identifies genetic changes associated with the evolution of vascular plants.</title>
        <authorList>
            <person name="Banks J.A."/>
            <person name="Nishiyama T."/>
            <person name="Hasebe M."/>
            <person name="Bowman J.L."/>
            <person name="Gribskov M."/>
            <person name="dePamphilis C."/>
            <person name="Albert V.A."/>
            <person name="Aono N."/>
            <person name="Aoyama T."/>
            <person name="Ambrose B.A."/>
            <person name="Ashton N.W."/>
            <person name="Axtell M.J."/>
            <person name="Barker E."/>
            <person name="Barker M.S."/>
            <person name="Bennetzen J.L."/>
            <person name="Bonawitz N.D."/>
            <person name="Chapple C."/>
            <person name="Cheng C."/>
            <person name="Correa L.G."/>
            <person name="Dacre M."/>
            <person name="DeBarry J."/>
            <person name="Dreyer I."/>
            <person name="Elias M."/>
            <person name="Engstrom E.M."/>
            <person name="Estelle M."/>
            <person name="Feng L."/>
            <person name="Finet C."/>
            <person name="Floyd S.K."/>
            <person name="Frommer W.B."/>
            <person name="Fujita T."/>
            <person name="Gramzow L."/>
            <person name="Gutensohn M."/>
            <person name="Harholt J."/>
            <person name="Hattori M."/>
            <person name="Heyl A."/>
            <person name="Hirai T."/>
            <person name="Hiwatashi Y."/>
            <person name="Ishikawa M."/>
            <person name="Iwata M."/>
            <person name="Karol K.G."/>
            <person name="Koehler B."/>
            <person name="Kolukisaoglu U."/>
            <person name="Kubo M."/>
            <person name="Kurata T."/>
            <person name="Lalonde S."/>
            <person name="Li K."/>
            <person name="Li Y."/>
            <person name="Litt A."/>
            <person name="Lyons E."/>
            <person name="Manning G."/>
            <person name="Maruyama T."/>
            <person name="Michael T.P."/>
            <person name="Mikami K."/>
            <person name="Miyazaki S."/>
            <person name="Morinaga S."/>
            <person name="Murata T."/>
            <person name="Mueller-Roeber B."/>
            <person name="Nelson D.R."/>
            <person name="Obara M."/>
            <person name="Oguri Y."/>
            <person name="Olmstead R.G."/>
            <person name="Onodera N."/>
            <person name="Petersen B.L."/>
            <person name="Pils B."/>
            <person name="Prigge M."/>
            <person name="Rensing S.A."/>
            <person name="Riano-Pachon D.M."/>
            <person name="Roberts A.W."/>
            <person name="Sato Y."/>
            <person name="Scheller H.V."/>
            <person name="Schulz B."/>
            <person name="Schulz C."/>
            <person name="Shakirov E.V."/>
            <person name="Shibagaki N."/>
            <person name="Shinohara N."/>
            <person name="Shippen D.E."/>
            <person name="Soerensen I."/>
            <person name="Sotooka R."/>
            <person name="Sugimoto N."/>
            <person name="Sugita M."/>
            <person name="Sumikawa N."/>
            <person name="Tanurdzic M."/>
            <person name="Theissen G."/>
            <person name="Ulvskov P."/>
            <person name="Wakazuki S."/>
            <person name="Weng J.K."/>
            <person name="Willats W.W."/>
            <person name="Wipf D."/>
            <person name="Wolf P.G."/>
            <person name="Yang L."/>
            <person name="Zimmer A.D."/>
            <person name="Zhu Q."/>
            <person name="Mitros T."/>
            <person name="Hellsten U."/>
            <person name="Loque D."/>
            <person name="Otillar R."/>
            <person name="Salamov A."/>
            <person name="Schmutz J."/>
            <person name="Shapiro H."/>
            <person name="Lindquist E."/>
            <person name="Lucas S."/>
            <person name="Rokhsar D."/>
            <person name="Grigoriev I.V."/>
        </authorList>
    </citation>
    <scope>NUCLEOTIDE SEQUENCE [LARGE SCALE GENOMIC DNA]</scope>
</reference>
<evidence type="ECO:0000256" key="4">
    <source>
        <dbReference type="RuleBase" id="RU000461"/>
    </source>
</evidence>
<dbReference type="Proteomes" id="UP000001514">
    <property type="component" value="Unassembled WGS sequence"/>
</dbReference>
<dbReference type="GO" id="GO:0005506">
    <property type="term" value="F:iron ion binding"/>
    <property type="evidence" value="ECO:0007669"/>
    <property type="project" value="InterPro"/>
</dbReference>
<protein>
    <submittedName>
        <fullName evidence="5">Uncharacterized protein CYP780A5</fullName>
    </submittedName>
</protein>
<dbReference type="PANTHER" id="PTHR24286:SF376">
    <property type="entry name" value="ABSCISIC ACID 8'-HYDROXYLASE 4"/>
    <property type="match status" value="1"/>
</dbReference>
<dbReference type="HOGENOM" id="CLU_001570_15_5_1"/>
<keyword evidence="3 4" id="KW-0349">Heme</keyword>
<dbReference type="STRING" id="88036.D8R2Z8"/>
<dbReference type="GO" id="GO:0020037">
    <property type="term" value="F:heme binding"/>
    <property type="evidence" value="ECO:0007669"/>
    <property type="project" value="InterPro"/>
</dbReference>
<dbReference type="PROSITE" id="PS00086">
    <property type="entry name" value="CYTOCHROME_P450"/>
    <property type="match status" value="1"/>
</dbReference>
<organism evidence="6">
    <name type="scientific">Selaginella moellendorffii</name>
    <name type="common">Spikemoss</name>
    <dbReference type="NCBI Taxonomy" id="88036"/>
    <lineage>
        <taxon>Eukaryota</taxon>
        <taxon>Viridiplantae</taxon>
        <taxon>Streptophyta</taxon>
        <taxon>Embryophyta</taxon>
        <taxon>Tracheophyta</taxon>
        <taxon>Lycopodiopsida</taxon>
        <taxon>Selaginellales</taxon>
        <taxon>Selaginellaceae</taxon>
        <taxon>Selaginella</taxon>
    </lineage>
</organism>
<dbReference type="InterPro" id="IPR017972">
    <property type="entry name" value="Cyt_P450_CS"/>
</dbReference>
<feature type="binding site" description="axial binding residue" evidence="3">
    <location>
        <position position="431"/>
    </location>
    <ligand>
        <name>heme</name>
        <dbReference type="ChEBI" id="CHEBI:30413"/>
    </ligand>
    <ligandPart>
        <name>Fe</name>
        <dbReference type="ChEBI" id="CHEBI:18248"/>
    </ligandPart>
</feature>
<dbReference type="InParanoid" id="D8R2Z8"/>
<dbReference type="InterPro" id="IPR001128">
    <property type="entry name" value="Cyt_P450"/>
</dbReference>
<evidence type="ECO:0000313" key="5">
    <source>
        <dbReference type="EMBL" id="EFJ32858.1"/>
    </source>
</evidence>
<dbReference type="GO" id="GO:0004497">
    <property type="term" value="F:monooxygenase activity"/>
    <property type="evidence" value="ECO:0000318"/>
    <property type="project" value="GO_Central"/>
</dbReference>
<evidence type="ECO:0000256" key="3">
    <source>
        <dbReference type="PIRSR" id="PIRSR602401-1"/>
    </source>
</evidence>
<dbReference type="Pfam" id="PF00067">
    <property type="entry name" value="p450"/>
    <property type="match status" value="1"/>
</dbReference>
<dbReference type="KEGG" id="smo:SELMODRAFT_406804"/>
<dbReference type="EMBL" id="GL377571">
    <property type="protein sequence ID" value="EFJ32858.1"/>
    <property type="molecule type" value="Genomic_DNA"/>
</dbReference>
<sequence>MKLFLQSWNALYFLVFLLSLWLISRKFYKSSTIKLPPGSHGLPLVGESLSLFWGSPLDFLSTRRKRFFCDFHFDLALTNCGGVFWSNLLGSPTIVATTVESAKFFLSCADCGPSGLFARLLGPKSVNEVIGSEHALYRRIILGMMVPETLKCHVQMIDILAQETLESWGSKKTVSVMEETVKFSYCTVIGLVCQKLLPSTPEMIDLMRDIQTIENGVLQFPIDLPFSPYRKALQARARLHRFLDGLINERRAELAANGETHKDALDEFITHKDDKVGFLSNQQVEDNLMTMLFGGHHTTALALVWLIKHLNENPQAFKEVEEEQRRILLGKRSTKYSLTWDDTKQMPATLRAVHESLRLSNVAGVVTRKITKDISYKGYTLPKDWMIHVYMPPIHLDDSIYPNAAKFNPSRFEVPAKTGTFIPFGYGDRICPGRALSQLEQMIFMHRLITKYRWEPVNPNSKTNYWPTPSVKDGYLVHAMSIYVQQIGHAFVLLHSRTRSIPGAHRLQKLTAPLHEPGMATSIVTLSARSSIIPPKRWKTSPGVTISCQ</sequence>
<keyword evidence="4" id="KW-0560">Oxidoreductase</keyword>
<dbReference type="GO" id="GO:0016705">
    <property type="term" value="F:oxidoreductase activity, acting on paired donors, with incorporation or reduction of molecular oxygen"/>
    <property type="evidence" value="ECO:0007669"/>
    <property type="project" value="InterPro"/>
</dbReference>
<dbReference type="PRINTS" id="PR00385">
    <property type="entry name" value="P450"/>
</dbReference>
<dbReference type="PANTHER" id="PTHR24286">
    <property type="entry name" value="CYTOCHROME P450 26"/>
    <property type="match status" value="1"/>
</dbReference>
<keyword evidence="2 3" id="KW-0408">Iron</keyword>
<dbReference type="Gramene" id="EFJ32858">
    <property type="protein sequence ID" value="EFJ32858"/>
    <property type="gene ID" value="SELMODRAFT_406804"/>
</dbReference>
<dbReference type="InterPro" id="IPR036396">
    <property type="entry name" value="Cyt_P450_sf"/>
</dbReference>
<dbReference type="eggNOG" id="KOG0157">
    <property type="taxonomic scope" value="Eukaryota"/>
</dbReference>
<keyword evidence="6" id="KW-1185">Reference proteome</keyword>
<evidence type="ECO:0000256" key="2">
    <source>
        <dbReference type="ARBA" id="ARBA00023004"/>
    </source>
</evidence>
<evidence type="ECO:0000313" key="6">
    <source>
        <dbReference type="Proteomes" id="UP000001514"/>
    </source>
</evidence>
<comment type="cofactor">
    <cofactor evidence="3">
        <name>heme</name>
        <dbReference type="ChEBI" id="CHEBI:30413"/>
    </cofactor>
</comment>
<accession>D8R2Z8</accession>
<dbReference type="AlphaFoldDB" id="D8R2Z8"/>
<proteinExistence type="inferred from homology"/>
<dbReference type="PRINTS" id="PR00463">
    <property type="entry name" value="EP450I"/>
</dbReference>
<evidence type="ECO:0000256" key="1">
    <source>
        <dbReference type="ARBA" id="ARBA00022723"/>
    </source>
</evidence>
<name>D8R2Z8_SELML</name>
<dbReference type="SUPFAM" id="SSF48264">
    <property type="entry name" value="Cytochrome P450"/>
    <property type="match status" value="1"/>
</dbReference>
<dbReference type="InterPro" id="IPR002401">
    <property type="entry name" value="Cyt_P450_E_grp-I"/>
</dbReference>
<gene>
    <name evidence="5" type="primary">CYP780A5</name>
    <name evidence="5" type="ORF">SELMODRAFT_406804</name>
</gene>